<dbReference type="KEGG" id="soe:110777520"/>
<dbReference type="GO" id="GO:0051117">
    <property type="term" value="F:ATPase binding"/>
    <property type="evidence" value="ECO:0007669"/>
    <property type="project" value="UniProtKB-ARBA"/>
</dbReference>
<dbReference type="GO" id="GO:0007030">
    <property type="term" value="P:Golgi organization"/>
    <property type="evidence" value="ECO:0000318"/>
    <property type="project" value="GO_Central"/>
</dbReference>
<dbReference type="Proteomes" id="UP000813463">
    <property type="component" value="Chromosome 6"/>
</dbReference>
<dbReference type="AlphaFoldDB" id="A0A9R0JK95"/>
<dbReference type="SMART" id="SM00553">
    <property type="entry name" value="SEP"/>
    <property type="match status" value="1"/>
</dbReference>
<dbReference type="GO" id="GO:0005829">
    <property type="term" value="C:cytosol"/>
    <property type="evidence" value="ECO:0000318"/>
    <property type="project" value="GO_Central"/>
</dbReference>
<organism evidence="5 6">
    <name type="scientific">Spinacia oleracea</name>
    <name type="common">Spinach</name>
    <dbReference type="NCBI Taxonomy" id="3562"/>
    <lineage>
        <taxon>Eukaryota</taxon>
        <taxon>Viridiplantae</taxon>
        <taxon>Streptophyta</taxon>
        <taxon>Embryophyta</taxon>
        <taxon>Tracheophyta</taxon>
        <taxon>Spermatophyta</taxon>
        <taxon>Magnoliopsida</taxon>
        <taxon>eudicotyledons</taxon>
        <taxon>Gunneridae</taxon>
        <taxon>Pentapetalae</taxon>
        <taxon>Caryophyllales</taxon>
        <taxon>Chenopodiaceae</taxon>
        <taxon>Chenopodioideae</taxon>
        <taxon>Anserineae</taxon>
        <taxon>Spinacia</taxon>
    </lineage>
</organism>
<feature type="domain" description="UBX" evidence="3">
    <location>
        <begin position="229"/>
        <end position="306"/>
    </location>
</feature>
<name>A0A9R0JK95_SPIOL</name>
<dbReference type="Pfam" id="PF08059">
    <property type="entry name" value="SEP"/>
    <property type="match status" value="1"/>
</dbReference>
<dbReference type="PANTHER" id="PTHR23333">
    <property type="entry name" value="UBX DOMAIN CONTAINING PROTEIN"/>
    <property type="match status" value="1"/>
</dbReference>
<feature type="region of interest" description="Disordered" evidence="2">
    <location>
        <begin position="1"/>
        <end position="66"/>
    </location>
</feature>
<feature type="compositionally biased region" description="Low complexity" evidence="2">
    <location>
        <begin position="200"/>
        <end position="216"/>
    </location>
</feature>
<dbReference type="GO" id="GO:0031468">
    <property type="term" value="P:nuclear membrane reassembly"/>
    <property type="evidence" value="ECO:0000318"/>
    <property type="project" value="GO_Central"/>
</dbReference>
<feature type="region of interest" description="Disordered" evidence="2">
    <location>
        <begin position="195"/>
        <end position="229"/>
    </location>
</feature>
<dbReference type="OrthoDB" id="25887at2759"/>
<evidence type="ECO:0000256" key="1">
    <source>
        <dbReference type="ARBA" id="ARBA00022786"/>
    </source>
</evidence>
<proteinExistence type="predicted"/>
<evidence type="ECO:0000256" key="2">
    <source>
        <dbReference type="SAM" id="MobiDB-lite"/>
    </source>
</evidence>
<accession>A0A9R0JK95</accession>
<gene>
    <name evidence="6" type="primary">LOC110777520</name>
</gene>
<dbReference type="Pfam" id="PF00789">
    <property type="entry name" value="UBX"/>
    <property type="match status" value="1"/>
</dbReference>
<reference evidence="6" key="2">
    <citation type="submission" date="2025-08" db="UniProtKB">
        <authorList>
            <consortium name="RefSeq"/>
        </authorList>
    </citation>
    <scope>IDENTIFICATION</scope>
    <source>
        <tissue evidence="6">Leaf</tissue>
    </source>
</reference>
<reference evidence="5" key="1">
    <citation type="journal article" date="2021" name="Nat. Commun.">
        <title>Genomic analyses provide insights into spinach domestication and the genetic basis of agronomic traits.</title>
        <authorList>
            <person name="Cai X."/>
            <person name="Sun X."/>
            <person name="Xu C."/>
            <person name="Sun H."/>
            <person name="Wang X."/>
            <person name="Ge C."/>
            <person name="Zhang Z."/>
            <person name="Wang Q."/>
            <person name="Fei Z."/>
            <person name="Jiao C."/>
            <person name="Wang Q."/>
        </authorList>
    </citation>
    <scope>NUCLEOTIDE SEQUENCE [LARGE SCALE GENOMIC DNA]</scope>
    <source>
        <strain evidence="5">cv. Varoflay</strain>
    </source>
</reference>
<dbReference type="GO" id="GO:0005634">
    <property type="term" value="C:nucleus"/>
    <property type="evidence" value="ECO:0000318"/>
    <property type="project" value="GO_Central"/>
</dbReference>
<dbReference type="GeneID" id="110777520"/>
<dbReference type="InterPro" id="IPR036241">
    <property type="entry name" value="NSFL1C_SEP_dom_sf"/>
</dbReference>
<dbReference type="RefSeq" id="XP_021837820.1">
    <property type="nucleotide sequence ID" value="XM_021982128.2"/>
</dbReference>
<dbReference type="GO" id="GO:0000045">
    <property type="term" value="P:autophagosome assembly"/>
    <property type="evidence" value="ECO:0000318"/>
    <property type="project" value="GO_Central"/>
</dbReference>
<dbReference type="SUPFAM" id="SSF54236">
    <property type="entry name" value="Ubiquitin-like"/>
    <property type="match status" value="1"/>
</dbReference>
<dbReference type="FunFam" id="3.30.420.210:FF:000005">
    <property type="entry name" value="Plant UBX domain-containing protein 4"/>
    <property type="match status" value="1"/>
</dbReference>
<dbReference type="InterPro" id="IPR029071">
    <property type="entry name" value="Ubiquitin-like_domsf"/>
</dbReference>
<dbReference type="SUPFAM" id="SSF102848">
    <property type="entry name" value="NSFL1 (p97 ATPase) cofactor p47, SEP domain"/>
    <property type="match status" value="1"/>
</dbReference>
<dbReference type="InterPro" id="IPR012989">
    <property type="entry name" value="SEP_domain"/>
</dbReference>
<dbReference type="PROSITE" id="PS50033">
    <property type="entry name" value="UBX"/>
    <property type="match status" value="1"/>
</dbReference>
<feature type="compositionally biased region" description="Low complexity" evidence="2">
    <location>
        <begin position="10"/>
        <end position="21"/>
    </location>
</feature>
<feature type="domain" description="SEP" evidence="4">
    <location>
        <begin position="117"/>
        <end position="181"/>
    </location>
</feature>
<evidence type="ECO:0000259" key="4">
    <source>
        <dbReference type="PROSITE" id="PS51399"/>
    </source>
</evidence>
<protein>
    <submittedName>
        <fullName evidence="6">Plant UBX domain-containing protein 4</fullName>
    </submittedName>
</protein>
<dbReference type="SMART" id="SM00166">
    <property type="entry name" value="UBX"/>
    <property type="match status" value="1"/>
</dbReference>
<keyword evidence="5" id="KW-1185">Reference proteome</keyword>
<dbReference type="InterPro" id="IPR001012">
    <property type="entry name" value="UBX_dom"/>
</dbReference>
<dbReference type="GO" id="GO:0061025">
    <property type="term" value="P:membrane fusion"/>
    <property type="evidence" value="ECO:0000318"/>
    <property type="project" value="GO_Central"/>
</dbReference>
<evidence type="ECO:0000259" key="3">
    <source>
        <dbReference type="PROSITE" id="PS50033"/>
    </source>
</evidence>
<dbReference type="GO" id="GO:0043130">
    <property type="term" value="F:ubiquitin binding"/>
    <property type="evidence" value="ECO:0000318"/>
    <property type="project" value="GO_Central"/>
</dbReference>
<dbReference type="PANTHER" id="PTHR23333:SF20">
    <property type="entry name" value="NSFL1 COFACTOR P47"/>
    <property type="match status" value="1"/>
</dbReference>
<dbReference type="FunFam" id="3.10.20.90:FF:000179">
    <property type="entry name" value="Plant UBX domain-containing protein 4"/>
    <property type="match status" value="1"/>
</dbReference>
<keyword evidence="1" id="KW-0833">Ubl conjugation pathway</keyword>
<evidence type="ECO:0000313" key="6">
    <source>
        <dbReference type="RefSeq" id="XP_021837820.1"/>
    </source>
</evidence>
<evidence type="ECO:0000313" key="5">
    <source>
        <dbReference type="Proteomes" id="UP000813463"/>
    </source>
</evidence>
<dbReference type="GO" id="GO:0043161">
    <property type="term" value="P:proteasome-mediated ubiquitin-dependent protein catabolic process"/>
    <property type="evidence" value="ECO:0000318"/>
    <property type="project" value="GO_Central"/>
</dbReference>
<dbReference type="Gene3D" id="3.30.420.210">
    <property type="entry name" value="SEP domain"/>
    <property type="match status" value="1"/>
</dbReference>
<dbReference type="PROSITE" id="PS51399">
    <property type="entry name" value="SEP"/>
    <property type="match status" value="1"/>
</dbReference>
<dbReference type="CDD" id="cd01770">
    <property type="entry name" value="UBX_UBXN2"/>
    <property type="match status" value="1"/>
</dbReference>
<dbReference type="Gene3D" id="3.10.20.90">
    <property type="entry name" value="Phosphatidylinositol 3-kinase Catalytic Subunit, Chain A, domain 1"/>
    <property type="match status" value="1"/>
</dbReference>
<sequence length="307" mass="32576">MASKDKKTTRSASSGSRPAGGVRTLADLNRRSSPDSDSDSDNAPQEYYTGGEKSGMLVQGPPKGNDVDAIFNQARQVGAVEGPMENLRPSSSSSFTGTGRTLASGEAVAGASQPSEGVVHNIVFWQNGFTVNDGPLRRLDDPENASFIESIGKSECPKELEPEDRRSPVHCNLIRREGDCPEPVKRVVSFQGVGRTLGGSTSATTEQTASASAPLNSAPPPSAGLVVDQSQPSTPIQLRLADGTRMVAHFNYNHTINDIRAFIDASRPGGSRTYQLQTVGFPPKPLNDLNQTIEQAGLANSVVMQKL</sequence>